<dbReference type="EMBL" id="JARACI010000323">
    <property type="protein sequence ID" value="MDD9205180.1"/>
    <property type="molecule type" value="Genomic_DNA"/>
</dbReference>
<reference evidence="1" key="1">
    <citation type="submission" date="2023-02" db="EMBL/GenBank/DDBJ databases">
        <title>Georgenia sp.10Sc9-8, isolated from a soil sample collected from the Taklamakan desert.</title>
        <authorList>
            <person name="Liu S."/>
        </authorList>
    </citation>
    <scope>NUCLEOTIDE SEQUENCE</scope>
    <source>
        <strain evidence="1">10Sc9-8</strain>
    </source>
</reference>
<evidence type="ECO:0000313" key="2">
    <source>
        <dbReference type="Proteomes" id="UP001165561"/>
    </source>
</evidence>
<protein>
    <submittedName>
        <fullName evidence="1">Uncharacterized protein</fullName>
    </submittedName>
</protein>
<sequence length="213" mass="23389">PPARETLERVRSELAEMRLLCTVSDQGEQLTAHYTSAAPLPDLAGARLAVRTISDATWTGVDGEYLDHTARTTIAGLTGFLAVRLTLDGEQVEMAVSCEMHGAPEDRQDRLLAHLIASPARLVRYLLMLLTDEPEDRFDGATQALMTAAARAGNDLGTVPLLEVMLRTAVRNPERLGAVERLMDVVRRSDELRDDDLLTLWDNVRALTTAGTR</sequence>
<dbReference type="Proteomes" id="UP001165561">
    <property type="component" value="Unassembled WGS sequence"/>
</dbReference>
<feature type="non-terminal residue" evidence="1">
    <location>
        <position position="1"/>
    </location>
</feature>
<organism evidence="1 2">
    <name type="scientific">Georgenia halotolerans</name>
    <dbReference type="NCBI Taxonomy" id="3028317"/>
    <lineage>
        <taxon>Bacteria</taxon>
        <taxon>Bacillati</taxon>
        <taxon>Actinomycetota</taxon>
        <taxon>Actinomycetes</taxon>
        <taxon>Micrococcales</taxon>
        <taxon>Bogoriellaceae</taxon>
        <taxon>Georgenia</taxon>
    </lineage>
</organism>
<evidence type="ECO:0000313" key="1">
    <source>
        <dbReference type="EMBL" id="MDD9205180.1"/>
    </source>
</evidence>
<proteinExistence type="predicted"/>
<comment type="caution">
    <text evidence="1">The sequence shown here is derived from an EMBL/GenBank/DDBJ whole genome shotgun (WGS) entry which is preliminary data.</text>
</comment>
<name>A0ABT5TVK2_9MICO</name>
<keyword evidence="2" id="KW-1185">Reference proteome</keyword>
<gene>
    <name evidence="1" type="ORF">PU560_01715</name>
</gene>
<accession>A0ABT5TVK2</accession>